<dbReference type="EMBL" id="JAQOSO010000023">
    <property type="protein sequence ID" value="MDJ1173561.1"/>
    <property type="molecule type" value="Genomic_DNA"/>
</dbReference>
<name>A0ABT7B382_9CYAN</name>
<accession>A0ABT7B382</accession>
<keyword evidence="1" id="KW-0812">Transmembrane</keyword>
<evidence type="ECO:0000256" key="1">
    <source>
        <dbReference type="SAM" id="Phobius"/>
    </source>
</evidence>
<gene>
    <name evidence="2" type="ORF">PMG25_05585</name>
</gene>
<keyword evidence="1" id="KW-0472">Membrane</keyword>
<feature type="transmembrane region" description="Helical" evidence="1">
    <location>
        <begin position="12"/>
        <end position="35"/>
    </location>
</feature>
<keyword evidence="1" id="KW-1133">Transmembrane helix</keyword>
<dbReference type="RefSeq" id="WP_283765914.1">
    <property type="nucleotide sequence ID" value="NZ_JAQOSO010000023.1"/>
</dbReference>
<reference evidence="2 3" key="1">
    <citation type="submission" date="2023-01" db="EMBL/GenBank/DDBJ databases">
        <title>Novel diversity within Roseofilum (Cyanobacteria; Desertifilaceae) from marine benthic mats with descriptions of four novel species.</title>
        <authorList>
            <person name="Wang Y."/>
            <person name="Berthold D.E."/>
            <person name="Hu J."/>
            <person name="Lefler F.W."/>
            <person name="Laughinghouse H.D. IV."/>
        </authorList>
    </citation>
    <scope>NUCLEOTIDE SEQUENCE [LARGE SCALE GENOMIC DNA]</scope>
    <source>
        <strain evidence="2 3">BLCC-M114</strain>
    </source>
</reference>
<keyword evidence="3" id="KW-1185">Reference proteome</keyword>
<dbReference type="Proteomes" id="UP001235849">
    <property type="component" value="Unassembled WGS sequence"/>
</dbReference>
<protein>
    <submittedName>
        <fullName evidence="2">Uncharacterized protein</fullName>
    </submittedName>
</protein>
<evidence type="ECO:0000313" key="3">
    <source>
        <dbReference type="Proteomes" id="UP001235849"/>
    </source>
</evidence>
<sequence length="47" mass="5205">MQQNHGDRLHPFIIAVLVSFAFAVVAWGGVKLLIWCSARGRSGRKNP</sequence>
<proteinExistence type="predicted"/>
<evidence type="ECO:0000313" key="2">
    <source>
        <dbReference type="EMBL" id="MDJ1173561.1"/>
    </source>
</evidence>
<organism evidence="2 3">
    <name type="scientific">Roseofilum capinflatum BLCC-M114</name>
    <dbReference type="NCBI Taxonomy" id="3022440"/>
    <lineage>
        <taxon>Bacteria</taxon>
        <taxon>Bacillati</taxon>
        <taxon>Cyanobacteriota</taxon>
        <taxon>Cyanophyceae</taxon>
        <taxon>Desertifilales</taxon>
        <taxon>Desertifilaceae</taxon>
        <taxon>Roseofilum</taxon>
        <taxon>Roseofilum capinflatum</taxon>
    </lineage>
</organism>
<comment type="caution">
    <text evidence="2">The sequence shown here is derived from an EMBL/GenBank/DDBJ whole genome shotgun (WGS) entry which is preliminary data.</text>
</comment>